<comment type="caution">
    <text evidence="2">The sequence shown here is derived from an EMBL/GenBank/DDBJ whole genome shotgun (WGS) entry which is preliminary data.</text>
</comment>
<proteinExistence type="predicted"/>
<evidence type="ECO:0000313" key="3">
    <source>
        <dbReference type="Proteomes" id="UP000494256"/>
    </source>
</evidence>
<dbReference type="EMBL" id="CADEBD010000303">
    <property type="protein sequence ID" value="CAB3236993.1"/>
    <property type="molecule type" value="Genomic_DNA"/>
</dbReference>
<gene>
    <name evidence="2" type="ORF">APLA_LOCUS7608</name>
</gene>
<dbReference type="Proteomes" id="UP000494256">
    <property type="component" value="Unassembled WGS sequence"/>
</dbReference>
<name>A0A8S0ZX79_ARCPL</name>
<evidence type="ECO:0000313" key="2">
    <source>
        <dbReference type="EMBL" id="CAB3236993.1"/>
    </source>
</evidence>
<organism evidence="2 3">
    <name type="scientific">Arctia plantaginis</name>
    <name type="common">Wood tiger moth</name>
    <name type="synonym">Phalaena plantaginis</name>
    <dbReference type="NCBI Taxonomy" id="874455"/>
    <lineage>
        <taxon>Eukaryota</taxon>
        <taxon>Metazoa</taxon>
        <taxon>Ecdysozoa</taxon>
        <taxon>Arthropoda</taxon>
        <taxon>Hexapoda</taxon>
        <taxon>Insecta</taxon>
        <taxon>Pterygota</taxon>
        <taxon>Neoptera</taxon>
        <taxon>Endopterygota</taxon>
        <taxon>Lepidoptera</taxon>
        <taxon>Glossata</taxon>
        <taxon>Ditrysia</taxon>
        <taxon>Noctuoidea</taxon>
        <taxon>Erebidae</taxon>
        <taxon>Arctiinae</taxon>
        <taxon>Arctia</taxon>
    </lineage>
</organism>
<keyword evidence="1" id="KW-1133">Transmembrane helix</keyword>
<evidence type="ECO:0000256" key="1">
    <source>
        <dbReference type="SAM" id="Phobius"/>
    </source>
</evidence>
<sequence>MDGTLNPSYLNLQSDKQITDILQIHPMSHFCIQLSICVIIIVTFITFLILAASNMIPNFTGSVTSTWGTGKGIRYLETFMNMSKSCAHL</sequence>
<protein>
    <submittedName>
        <fullName evidence="2">Uncharacterized protein</fullName>
    </submittedName>
</protein>
<reference evidence="2 3" key="1">
    <citation type="submission" date="2020-04" db="EMBL/GenBank/DDBJ databases">
        <authorList>
            <person name="Wallbank WR R."/>
            <person name="Pardo Diaz C."/>
            <person name="Kozak K."/>
            <person name="Martin S."/>
            <person name="Jiggins C."/>
            <person name="Moest M."/>
            <person name="Warren A I."/>
            <person name="Byers J.R.P. K."/>
            <person name="Montejo-Kovacevich G."/>
            <person name="Yen C E."/>
        </authorList>
    </citation>
    <scope>NUCLEOTIDE SEQUENCE [LARGE SCALE GENOMIC DNA]</scope>
</reference>
<accession>A0A8S0ZX79</accession>
<dbReference type="AlphaFoldDB" id="A0A8S0ZX79"/>
<feature type="transmembrane region" description="Helical" evidence="1">
    <location>
        <begin position="32"/>
        <end position="52"/>
    </location>
</feature>
<keyword evidence="1" id="KW-0472">Membrane</keyword>
<dbReference type="OrthoDB" id="47007at2759"/>
<keyword evidence="1" id="KW-0812">Transmembrane</keyword>